<proteinExistence type="predicted"/>
<name>A0ACC0TB36_POPTR</name>
<accession>A0ACC0TB36</accession>
<gene>
    <name evidence="1" type="ORF">POPTR_002G000350v4</name>
</gene>
<dbReference type="EMBL" id="CM009291">
    <property type="protein sequence ID" value="KAI9398767.1"/>
    <property type="molecule type" value="Genomic_DNA"/>
</dbReference>
<dbReference type="Proteomes" id="UP000006729">
    <property type="component" value="Chromosome 2"/>
</dbReference>
<evidence type="ECO:0000313" key="2">
    <source>
        <dbReference type="Proteomes" id="UP000006729"/>
    </source>
</evidence>
<protein>
    <submittedName>
        <fullName evidence="1">Uncharacterized protein</fullName>
    </submittedName>
</protein>
<organism evidence="1 2">
    <name type="scientific">Populus trichocarpa</name>
    <name type="common">Western balsam poplar</name>
    <name type="synonym">Populus balsamifera subsp. trichocarpa</name>
    <dbReference type="NCBI Taxonomy" id="3694"/>
    <lineage>
        <taxon>Eukaryota</taxon>
        <taxon>Viridiplantae</taxon>
        <taxon>Streptophyta</taxon>
        <taxon>Embryophyta</taxon>
        <taxon>Tracheophyta</taxon>
        <taxon>Spermatophyta</taxon>
        <taxon>Magnoliopsida</taxon>
        <taxon>eudicotyledons</taxon>
        <taxon>Gunneridae</taxon>
        <taxon>Pentapetalae</taxon>
        <taxon>rosids</taxon>
        <taxon>fabids</taxon>
        <taxon>Malpighiales</taxon>
        <taxon>Salicaceae</taxon>
        <taxon>Saliceae</taxon>
        <taxon>Populus</taxon>
    </lineage>
</organism>
<comment type="caution">
    <text evidence="1">The sequence shown here is derived from an EMBL/GenBank/DDBJ whole genome shotgun (WGS) entry which is preliminary data.</text>
</comment>
<evidence type="ECO:0000313" key="1">
    <source>
        <dbReference type="EMBL" id="KAI9398767.1"/>
    </source>
</evidence>
<reference evidence="1 2" key="1">
    <citation type="journal article" date="2006" name="Science">
        <title>The genome of black cottonwood, Populus trichocarpa (Torr. &amp; Gray).</title>
        <authorList>
            <person name="Tuskan G.A."/>
            <person name="Difazio S."/>
            <person name="Jansson S."/>
            <person name="Bohlmann J."/>
            <person name="Grigoriev I."/>
            <person name="Hellsten U."/>
            <person name="Putnam N."/>
            <person name="Ralph S."/>
            <person name="Rombauts S."/>
            <person name="Salamov A."/>
            <person name="Schein J."/>
            <person name="Sterck L."/>
            <person name="Aerts A."/>
            <person name="Bhalerao R.R."/>
            <person name="Bhalerao R.P."/>
            <person name="Blaudez D."/>
            <person name="Boerjan W."/>
            <person name="Brun A."/>
            <person name="Brunner A."/>
            <person name="Busov V."/>
            <person name="Campbell M."/>
            <person name="Carlson J."/>
            <person name="Chalot M."/>
            <person name="Chapman J."/>
            <person name="Chen G.L."/>
            <person name="Cooper D."/>
            <person name="Coutinho P.M."/>
            <person name="Couturier J."/>
            <person name="Covert S."/>
            <person name="Cronk Q."/>
            <person name="Cunningham R."/>
            <person name="Davis J."/>
            <person name="Degroeve S."/>
            <person name="Dejardin A."/>
            <person name="Depamphilis C."/>
            <person name="Detter J."/>
            <person name="Dirks B."/>
            <person name="Dubchak I."/>
            <person name="Duplessis S."/>
            <person name="Ehlting J."/>
            <person name="Ellis B."/>
            <person name="Gendler K."/>
            <person name="Goodstein D."/>
            <person name="Gribskov M."/>
            <person name="Grimwood J."/>
            <person name="Groover A."/>
            <person name="Gunter L."/>
            <person name="Hamberger B."/>
            <person name="Heinze B."/>
            <person name="Helariutta Y."/>
            <person name="Henrissat B."/>
            <person name="Holligan D."/>
            <person name="Holt R."/>
            <person name="Huang W."/>
            <person name="Islam-Faridi N."/>
            <person name="Jones S."/>
            <person name="Jones-Rhoades M."/>
            <person name="Jorgensen R."/>
            <person name="Joshi C."/>
            <person name="Kangasjarvi J."/>
            <person name="Karlsson J."/>
            <person name="Kelleher C."/>
            <person name="Kirkpatrick R."/>
            <person name="Kirst M."/>
            <person name="Kohler A."/>
            <person name="Kalluri U."/>
            <person name="Larimer F."/>
            <person name="Leebens-Mack J."/>
            <person name="Leple J.C."/>
            <person name="Locascio P."/>
            <person name="Lou Y."/>
            <person name="Lucas S."/>
            <person name="Martin F."/>
            <person name="Montanini B."/>
            <person name="Napoli C."/>
            <person name="Nelson D.R."/>
            <person name="Nelson C."/>
            <person name="Nieminen K."/>
            <person name="Nilsson O."/>
            <person name="Pereda V."/>
            <person name="Peter G."/>
            <person name="Philippe R."/>
            <person name="Pilate G."/>
            <person name="Poliakov A."/>
            <person name="Razumovskaya J."/>
            <person name="Richardson P."/>
            <person name="Rinaldi C."/>
            <person name="Ritland K."/>
            <person name="Rouze P."/>
            <person name="Ryaboy D."/>
            <person name="Schmutz J."/>
            <person name="Schrader J."/>
            <person name="Segerman B."/>
            <person name="Shin H."/>
            <person name="Siddiqui A."/>
            <person name="Sterky F."/>
            <person name="Terry A."/>
            <person name="Tsai C.J."/>
            <person name="Uberbacher E."/>
            <person name="Unneberg P."/>
            <person name="Vahala J."/>
            <person name="Wall K."/>
            <person name="Wessler S."/>
            <person name="Yang G."/>
            <person name="Yin T."/>
            <person name="Douglas C."/>
            <person name="Marra M."/>
            <person name="Sandberg G."/>
            <person name="Van de Peer Y."/>
            <person name="Rokhsar D."/>
        </authorList>
    </citation>
    <scope>NUCLEOTIDE SEQUENCE [LARGE SCALE GENOMIC DNA]</scope>
    <source>
        <strain evidence="2">cv. Nisqually</strain>
    </source>
</reference>
<sequence>MSVTPHSINLQSHVVYDQGRMVTKAQSVTATRAINVGTSEAPTNELLRYGNDGLGLGNNGFFAVDRLGRGGGLAVLWRSSASVSLLGYSNNHIDLLVVEANNFIWRFTGYYGLPDRNRKMESWNLLRALSRQSALPWVCMGDYNDMLCAEEKRGRVLHPNSSFQGFREAVEDCKLTDMPLIGYPFTWERGRGTAEWIQERIDRAMCSDSWFDYFDRAELHILTCSSSDHSPLLLVTRKHPFHLKHIRFKFDNSWVRELELVSQWGRSLGRNFKVEIRDCHNKLDVLRHLDDEHSAIEFKNCTDRLARLLAQEEDFWRQRAKIYWLTEGGLNTKYFHSVATARRRRNVISALVDGAGTVVEDTEGLQGWKLMAELHSLVARILKARYFPSGDFLNAHLGHKPSFVRSCRWWIGMGNMVNIWNDAWLIDDNNRFIETQVVKGLETMHVYDLMVDNGSRWDVQMIDSLFQNRDVIAIQGIPLSSRGVGDKLIWHFSKDERFNVKLAYRVAMEICGLDLGEAVQGA</sequence>
<keyword evidence="2" id="KW-1185">Reference proteome</keyword>